<accession>A0ACB7SKM1</accession>
<reference evidence="1" key="1">
    <citation type="submission" date="2020-05" db="EMBL/GenBank/DDBJ databases">
        <title>Large-scale comparative analyses of tick genomes elucidate their genetic diversity and vector capacities.</title>
        <authorList>
            <person name="Jia N."/>
            <person name="Wang J."/>
            <person name="Shi W."/>
            <person name="Du L."/>
            <person name="Sun Y."/>
            <person name="Zhan W."/>
            <person name="Jiang J."/>
            <person name="Wang Q."/>
            <person name="Zhang B."/>
            <person name="Ji P."/>
            <person name="Sakyi L.B."/>
            <person name="Cui X."/>
            <person name="Yuan T."/>
            <person name="Jiang B."/>
            <person name="Yang W."/>
            <person name="Lam T.T.-Y."/>
            <person name="Chang Q."/>
            <person name="Ding S."/>
            <person name="Wang X."/>
            <person name="Zhu J."/>
            <person name="Ruan X."/>
            <person name="Zhao L."/>
            <person name="Wei J."/>
            <person name="Que T."/>
            <person name="Du C."/>
            <person name="Cheng J."/>
            <person name="Dai P."/>
            <person name="Han X."/>
            <person name="Huang E."/>
            <person name="Gao Y."/>
            <person name="Liu J."/>
            <person name="Shao H."/>
            <person name="Ye R."/>
            <person name="Li L."/>
            <person name="Wei W."/>
            <person name="Wang X."/>
            <person name="Wang C."/>
            <person name="Yang T."/>
            <person name="Huo Q."/>
            <person name="Li W."/>
            <person name="Guo W."/>
            <person name="Chen H."/>
            <person name="Zhou L."/>
            <person name="Ni X."/>
            <person name="Tian J."/>
            <person name="Zhou Y."/>
            <person name="Sheng Y."/>
            <person name="Liu T."/>
            <person name="Pan Y."/>
            <person name="Xia L."/>
            <person name="Li J."/>
            <person name="Zhao F."/>
            <person name="Cao W."/>
        </authorList>
    </citation>
    <scope>NUCLEOTIDE SEQUENCE</scope>
    <source>
        <strain evidence="1">Hyas-2018</strain>
    </source>
</reference>
<dbReference type="EMBL" id="CM023483">
    <property type="protein sequence ID" value="KAH6935120.1"/>
    <property type="molecule type" value="Genomic_DNA"/>
</dbReference>
<name>A0ACB7SKM1_HYAAI</name>
<protein>
    <submittedName>
        <fullName evidence="1">Uncharacterized protein</fullName>
    </submittedName>
</protein>
<gene>
    <name evidence="1" type="ORF">HPB50_003448</name>
</gene>
<evidence type="ECO:0000313" key="2">
    <source>
        <dbReference type="Proteomes" id="UP000821845"/>
    </source>
</evidence>
<proteinExistence type="predicted"/>
<keyword evidence="2" id="KW-1185">Reference proteome</keyword>
<dbReference type="Proteomes" id="UP000821845">
    <property type="component" value="Chromosome 3"/>
</dbReference>
<sequence>MKAGAFTTSTHNVGLEGAPCGAGNGIPSHFLAWTCKKPFDNIKLEVIPQTVANLELRPCLYDCVRSSLSGRKAKQHIRDVCEYVRLGHPRHSPGIGISPVLFNLSIIVYYPKDRLAASSTPSIQTTPRYDASEAARVECKTPCKRQSSRWNRTYAQRDSDAHLPSPATRQDRWDANSYKKVTYTFTPGNGRKSRG</sequence>
<comment type="caution">
    <text evidence="1">The sequence shown here is derived from an EMBL/GenBank/DDBJ whole genome shotgun (WGS) entry which is preliminary data.</text>
</comment>
<organism evidence="1 2">
    <name type="scientific">Hyalomma asiaticum</name>
    <name type="common">Tick</name>
    <dbReference type="NCBI Taxonomy" id="266040"/>
    <lineage>
        <taxon>Eukaryota</taxon>
        <taxon>Metazoa</taxon>
        <taxon>Ecdysozoa</taxon>
        <taxon>Arthropoda</taxon>
        <taxon>Chelicerata</taxon>
        <taxon>Arachnida</taxon>
        <taxon>Acari</taxon>
        <taxon>Parasitiformes</taxon>
        <taxon>Ixodida</taxon>
        <taxon>Ixodoidea</taxon>
        <taxon>Ixodidae</taxon>
        <taxon>Hyalomminae</taxon>
        <taxon>Hyalomma</taxon>
    </lineage>
</organism>
<evidence type="ECO:0000313" key="1">
    <source>
        <dbReference type="EMBL" id="KAH6935120.1"/>
    </source>
</evidence>